<reference evidence="2 3" key="1">
    <citation type="submission" date="2019-03" db="EMBL/GenBank/DDBJ databases">
        <title>First draft genome of Liparis tanakae, snailfish: a comprehensive survey of snailfish specific genes.</title>
        <authorList>
            <person name="Kim W."/>
            <person name="Song I."/>
            <person name="Jeong J.-H."/>
            <person name="Kim D."/>
            <person name="Kim S."/>
            <person name="Ryu S."/>
            <person name="Song J.Y."/>
            <person name="Lee S.K."/>
        </authorList>
    </citation>
    <scope>NUCLEOTIDE SEQUENCE [LARGE SCALE GENOMIC DNA]</scope>
    <source>
        <tissue evidence="2">Muscle</tissue>
    </source>
</reference>
<evidence type="ECO:0000313" key="2">
    <source>
        <dbReference type="EMBL" id="TNN76775.1"/>
    </source>
</evidence>
<feature type="region of interest" description="Disordered" evidence="1">
    <location>
        <begin position="1"/>
        <end position="21"/>
    </location>
</feature>
<accession>A0A4Z2IGI7</accession>
<gene>
    <name evidence="2" type="ORF">EYF80_013024</name>
</gene>
<sequence>MTSRPTLSSHNPTWAKWEPPGGQGHQWEFRIQSTEAYTLFETWAPSKRTLSETCGAQLQLTVAEVEVWRFGGFGQRRDLWEPTWAFEESLVVQSCATSVAWEMSPDPPLQEVNRKNHTPIWIQLPWDF</sequence>
<protein>
    <submittedName>
        <fullName evidence="2">Uncharacterized protein</fullName>
    </submittedName>
</protein>
<name>A0A4Z2IGI7_9TELE</name>
<dbReference type="AlphaFoldDB" id="A0A4Z2IGI7"/>
<evidence type="ECO:0000256" key="1">
    <source>
        <dbReference type="SAM" id="MobiDB-lite"/>
    </source>
</evidence>
<dbReference type="EMBL" id="SRLO01000090">
    <property type="protein sequence ID" value="TNN76775.1"/>
    <property type="molecule type" value="Genomic_DNA"/>
</dbReference>
<dbReference type="Proteomes" id="UP000314294">
    <property type="component" value="Unassembled WGS sequence"/>
</dbReference>
<feature type="compositionally biased region" description="Polar residues" evidence="1">
    <location>
        <begin position="1"/>
        <end position="12"/>
    </location>
</feature>
<keyword evidence="3" id="KW-1185">Reference proteome</keyword>
<organism evidence="2 3">
    <name type="scientific">Liparis tanakae</name>
    <name type="common">Tanaka's snailfish</name>
    <dbReference type="NCBI Taxonomy" id="230148"/>
    <lineage>
        <taxon>Eukaryota</taxon>
        <taxon>Metazoa</taxon>
        <taxon>Chordata</taxon>
        <taxon>Craniata</taxon>
        <taxon>Vertebrata</taxon>
        <taxon>Euteleostomi</taxon>
        <taxon>Actinopterygii</taxon>
        <taxon>Neopterygii</taxon>
        <taxon>Teleostei</taxon>
        <taxon>Neoteleostei</taxon>
        <taxon>Acanthomorphata</taxon>
        <taxon>Eupercaria</taxon>
        <taxon>Perciformes</taxon>
        <taxon>Cottioidei</taxon>
        <taxon>Cottales</taxon>
        <taxon>Liparidae</taxon>
        <taxon>Liparis</taxon>
    </lineage>
</organism>
<proteinExistence type="predicted"/>
<evidence type="ECO:0000313" key="3">
    <source>
        <dbReference type="Proteomes" id="UP000314294"/>
    </source>
</evidence>
<comment type="caution">
    <text evidence="2">The sequence shown here is derived from an EMBL/GenBank/DDBJ whole genome shotgun (WGS) entry which is preliminary data.</text>
</comment>